<comment type="subcellular location">
    <subcellularLocation>
        <location evidence="1">Membrane</location>
        <topology evidence="1">Multi-pass membrane protein</topology>
    </subcellularLocation>
</comment>
<gene>
    <name evidence="7" type="ORF">COZ37_04995</name>
</gene>
<dbReference type="EMBL" id="PFJK01000230">
    <property type="protein sequence ID" value="PIX76995.1"/>
    <property type="molecule type" value="Genomic_DNA"/>
</dbReference>
<evidence type="ECO:0000256" key="6">
    <source>
        <dbReference type="SAM" id="Phobius"/>
    </source>
</evidence>
<name>A0A2M7M2T9_9BACT</name>
<dbReference type="AlphaFoldDB" id="A0A2M7M2T9"/>
<feature type="transmembrane region" description="Helical" evidence="6">
    <location>
        <begin position="200"/>
        <end position="224"/>
    </location>
</feature>
<feature type="transmembrane region" description="Helical" evidence="6">
    <location>
        <begin position="37"/>
        <end position="56"/>
    </location>
</feature>
<dbReference type="GO" id="GO:0035435">
    <property type="term" value="P:phosphate ion transmembrane transport"/>
    <property type="evidence" value="ECO:0007669"/>
    <property type="project" value="TreeGrafter"/>
</dbReference>
<dbReference type="PANTHER" id="PTHR11101">
    <property type="entry name" value="PHOSPHATE TRANSPORTER"/>
    <property type="match status" value="1"/>
</dbReference>
<protein>
    <submittedName>
        <fullName evidence="7">Inorganic phosphate transporter</fullName>
    </submittedName>
</protein>
<evidence type="ECO:0000313" key="7">
    <source>
        <dbReference type="EMBL" id="PIX76995.1"/>
    </source>
</evidence>
<feature type="transmembrane region" description="Helical" evidence="6">
    <location>
        <begin position="296"/>
        <end position="320"/>
    </location>
</feature>
<dbReference type="Pfam" id="PF01384">
    <property type="entry name" value="PHO4"/>
    <property type="match status" value="1"/>
</dbReference>
<organism evidence="7 8">
    <name type="scientific">bacterium (Candidatus Ratteibacteria) CG_4_10_14_3_um_filter_41_18</name>
    <dbReference type="NCBI Taxonomy" id="2014287"/>
    <lineage>
        <taxon>Bacteria</taxon>
        <taxon>Candidatus Ratteibacteria</taxon>
    </lineage>
</organism>
<evidence type="ECO:0000313" key="8">
    <source>
        <dbReference type="Proteomes" id="UP000229703"/>
    </source>
</evidence>
<dbReference type="PANTHER" id="PTHR11101:SF80">
    <property type="entry name" value="PHOSPHATE TRANSPORTER"/>
    <property type="match status" value="1"/>
</dbReference>
<evidence type="ECO:0000256" key="2">
    <source>
        <dbReference type="ARBA" id="ARBA00022448"/>
    </source>
</evidence>
<keyword evidence="2" id="KW-0813">Transport</keyword>
<dbReference type="Proteomes" id="UP000229703">
    <property type="component" value="Unassembled WGS sequence"/>
</dbReference>
<proteinExistence type="predicted"/>
<keyword evidence="3 6" id="KW-0812">Transmembrane</keyword>
<dbReference type="GO" id="GO:0016020">
    <property type="term" value="C:membrane"/>
    <property type="evidence" value="ECO:0007669"/>
    <property type="project" value="UniProtKB-SubCell"/>
</dbReference>
<evidence type="ECO:0000256" key="4">
    <source>
        <dbReference type="ARBA" id="ARBA00022989"/>
    </source>
</evidence>
<evidence type="ECO:0000256" key="1">
    <source>
        <dbReference type="ARBA" id="ARBA00004141"/>
    </source>
</evidence>
<feature type="transmembrane region" description="Helical" evidence="6">
    <location>
        <begin position="133"/>
        <end position="154"/>
    </location>
</feature>
<evidence type="ECO:0000256" key="5">
    <source>
        <dbReference type="ARBA" id="ARBA00023136"/>
    </source>
</evidence>
<keyword evidence="4 6" id="KW-1133">Transmembrane helix</keyword>
<keyword evidence="5 6" id="KW-0472">Membrane</keyword>
<evidence type="ECO:0000256" key="3">
    <source>
        <dbReference type="ARBA" id="ARBA00022692"/>
    </source>
</evidence>
<dbReference type="InterPro" id="IPR001204">
    <property type="entry name" value="Phos_transporter"/>
</dbReference>
<feature type="transmembrane region" description="Helical" evidence="6">
    <location>
        <begin position="170"/>
        <end position="188"/>
    </location>
</feature>
<dbReference type="GO" id="GO:0005315">
    <property type="term" value="F:phosphate transmembrane transporter activity"/>
    <property type="evidence" value="ECO:0007669"/>
    <property type="project" value="InterPro"/>
</dbReference>
<comment type="caution">
    <text evidence="7">The sequence shown here is derived from an EMBL/GenBank/DDBJ whole genome shotgun (WGS) entry which is preliminary data.</text>
</comment>
<reference evidence="8" key="1">
    <citation type="submission" date="2017-09" db="EMBL/GenBank/DDBJ databases">
        <title>Depth-based differentiation of microbial function through sediment-hosted aquifers and enrichment of novel symbionts in the deep terrestrial subsurface.</title>
        <authorList>
            <person name="Probst A.J."/>
            <person name="Ladd B."/>
            <person name="Jarett J.K."/>
            <person name="Geller-Mcgrath D.E."/>
            <person name="Sieber C.M.K."/>
            <person name="Emerson J.B."/>
            <person name="Anantharaman K."/>
            <person name="Thomas B.C."/>
            <person name="Malmstrom R."/>
            <person name="Stieglmeier M."/>
            <person name="Klingl A."/>
            <person name="Woyke T."/>
            <person name="Ryan C.M."/>
            <person name="Banfield J.F."/>
        </authorList>
    </citation>
    <scope>NUCLEOTIDE SEQUENCE [LARGE SCALE GENOMIC DNA]</scope>
</reference>
<feature type="transmembrane region" description="Helical" evidence="6">
    <location>
        <begin position="77"/>
        <end position="98"/>
    </location>
</feature>
<feature type="transmembrane region" description="Helical" evidence="6">
    <location>
        <begin position="236"/>
        <end position="255"/>
    </location>
</feature>
<sequence length="321" mass="34054">MIFFIIILFALYIGWNIGANDAANCVGADVGSGKMSLKEGIIITSVFSFLGALLLGSHVTKTIGKGIVPLNRLEPHLGVLLALAAILGAALFVTFATYKKLPVSTSHAIVGAVAGAGVAVRAPVVWSKLGDIFICWILTPFSAALFSYFLYFLAKRLFPRLIPSAWQDQFLRVMILLTSAYMAFTWGANDVANASGVLVGIGRISLLPATIICAVAIIIGIVTWGYKVIETVGSGITRLTPLMVVVGEIAAAVNINLFTVFGIPVSTSHSIIGAVVGVGLIEGIKTLNKRIIRDIFLAWLATPLVSGLLAFFILKIVLLLK</sequence>
<accession>A0A2M7M2T9</accession>